<feature type="region of interest" description="Disordered" evidence="1">
    <location>
        <begin position="1"/>
        <end position="35"/>
    </location>
</feature>
<accession>A0AAD3RH24</accession>
<evidence type="ECO:0000313" key="2">
    <source>
        <dbReference type="EMBL" id="GLD68086.1"/>
    </source>
</evidence>
<gene>
    <name evidence="2" type="ORF">AKAME5_001940500</name>
</gene>
<reference evidence="2" key="1">
    <citation type="submission" date="2022-08" db="EMBL/GenBank/DDBJ databases">
        <title>Genome sequencing of akame (Lates japonicus).</title>
        <authorList>
            <person name="Hashiguchi Y."/>
            <person name="Takahashi H."/>
        </authorList>
    </citation>
    <scope>NUCLEOTIDE SEQUENCE</scope>
    <source>
        <strain evidence="2">Kochi</strain>
    </source>
</reference>
<comment type="caution">
    <text evidence="2">The sequence shown here is derived from an EMBL/GenBank/DDBJ whole genome shotgun (WGS) entry which is preliminary data.</text>
</comment>
<dbReference type="AlphaFoldDB" id="A0AAD3RH24"/>
<evidence type="ECO:0000313" key="3">
    <source>
        <dbReference type="Proteomes" id="UP001279410"/>
    </source>
</evidence>
<name>A0AAD3RH24_LATJO</name>
<evidence type="ECO:0000256" key="1">
    <source>
        <dbReference type="SAM" id="MobiDB-lite"/>
    </source>
</evidence>
<sequence length="95" mass="10606">MRVLRSQSLRMKSFQDESSLTKTSSEKDESDFMCPDSGLRTRVCTGVKSTQSMGGALTNVDSTSLQLLISLNLRDQLRDQNQRVEEGSASTLDWD</sequence>
<keyword evidence="3" id="KW-1185">Reference proteome</keyword>
<dbReference type="Proteomes" id="UP001279410">
    <property type="component" value="Unassembled WGS sequence"/>
</dbReference>
<organism evidence="2 3">
    <name type="scientific">Lates japonicus</name>
    <name type="common">Japanese lates</name>
    <dbReference type="NCBI Taxonomy" id="270547"/>
    <lineage>
        <taxon>Eukaryota</taxon>
        <taxon>Metazoa</taxon>
        <taxon>Chordata</taxon>
        <taxon>Craniata</taxon>
        <taxon>Vertebrata</taxon>
        <taxon>Euteleostomi</taxon>
        <taxon>Actinopterygii</taxon>
        <taxon>Neopterygii</taxon>
        <taxon>Teleostei</taxon>
        <taxon>Neoteleostei</taxon>
        <taxon>Acanthomorphata</taxon>
        <taxon>Carangaria</taxon>
        <taxon>Carangaria incertae sedis</taxon>
        <taxon>Centropomidae</taxon>
        <taxon>Lates</taxon>
    </lineage>
</organism>
<proteinExistence type="predicted"/>
<protein>
    <submittedName>
        <fullName evidence="2">Uncharacterized protein</fullName>
    </submittedName>
</protein>
<feature type="compositionally biased region" description="Polar residues" evidence="1">
    <location>
        <begin position="1"/>
        <end position="23"/>
    </location>
</feature>
<dbReference type="EMBL" id="BRZM01000125">
    <property type="protein sequence ID" value="GLD68086.1"/>
    <property type="molecule type" value="Genomic_DNA"/>
</dbReference>